<dbReference type="InterPro" id="IPR039424">
    <property type="entry name" value="SBP_5"/>
</dbReference>
<dbReference type="Gene3D" id="3.40.190.10">
    <property type="entry name" value="Periplasmic binding protein-like II"/>
    <property type="match status" value="1"/>
</dbReference>
<evidence type="ECO:0000259" key="4">
    <source>
        <dbReference type="Pfam" id="PF00496"/>
    </source>
</evidence>
<dbReference type="AlphaFoldDB" id="A0A938B2F3"/>
<dbReference type="Pfam" id="PF00496">
    <property type="entry name" value="SBP_bac_5"/>
    <property type="match status" value="1"/>
</dbReference>
<keyword evidence="3" id="KW-0732">Signal</keyword>
<dbReference type="EMBL" id="VGLS01000229">
    <property type="protein sequence ID" value="MBM3223949.1"/>
    <property type="molecule type" value="Genomic_DNA"/>
</dbReference>
<evidence type="ECO:0000256" key="3">
    <source>
        <dbReference type="ARBA" id="ARBA00022729"/>
    </source>
</evidence>
<evidence type="ECO:0000256" key="1">
    <source>
        <dbReference type="ARBA" id="ARBA00005695"/>
    </source>
</evidence>
<protein>
    <submittedName>
        <fullName evidence="5">ABC transporter substrate-binding protein</fullName>
    </submittedName>
</protein>
<accession>A0A938B2F3</accession>
<dbReference type="Proteomes" id="UP000712673">
    <property type="component" value="Unassembled WGS sequence"/>
</dbReference>
<dbReference type="InterPro" id="IPR030678">
    <property type="entry name" value="Peptide/Ni-bd"/>
</dbReference>
<evidence type="ECO:0000313" key="5">
    <source>
        <dbReference type="EMBL" id="MBM3223949.1"/>
    </source>
</evidence>
<name>A0A938B2F3_UNCTE</name>
<dbReference type="PANTHER" id="PTHR30290:SF9">
    <property type="entry name" value="OLIGOPEPTIDE-BINDING PROTEIN APPA"/>
    <property type="match status" value="1"/>
</dbReference>
<feature type="domain" description="Solute-binding protein family 5" evidence="4">
    <location>
        <begin position="111"/>
        <end position="468"/>
    </location>
</feature>
<dbReference type="PIRSF" id="PIRSF002741">
    <property type="entry name" value="MppA"/>
    <property type="match status" value="1"/>
</dbReference>
<dbReference type="CDD" id="cd08503">
    <property type="entry name" value="PBP2_NikA_DppA_OppA_like_17"/>
    <property type="match status" value="1"/>
</dbReference>
<dbReference type="Gene3D" id="3.10.105.10">
    <property type="entry name" value="Dipeptide-binding Protein, Domain 3"/>
    <property type="match status" value="1"/>
</dbReference>
<dbReference type="InterPro" id="IPR006311">
    <property type="entry name" value="TAT_signal"/>
</dbReference>
<evidence type="ECO:0000256" key="2">
    <source>
        <dbReference type="ARBA" id="ARBA00022448"/>
    </source>
</evidence>
<dbReference type="PANTHER" id="PTHR30290">
    <property type="entry name" value="PERIPLASMIC BINDING COMPONENT OF ABC TRANSPORTER"/>
    <property type="match status" value="1"/>
</dbReference>
<dbReference type="GO" id="GO:0015833">
    <property type="term" value="P:peptide transport"/>
    <property type="evidence" value="ECO:0007669"/>
    <property type="project" value="TreeGrafter"/>
</dbReference>
<dbReference type="InterPro" id="IPR000914">
    <property type="entry name" value="SBP_5_dom"/>
</dbReference>
<dbReference type="Gene3D" id="3.90.76.10">
    <property type="entry name" value="Dipeptide-binding Protein, Domain 1"/>
    <property type="match status" value="1"/>
</dbReference>
<evidence type="ECO:0000313" key="6">
    <source>
        <dbReference type="Proteomes" id="UP000712673"/>
    </source>
</evidence>
<reference evidence="5" key="1">
    <citation type="submission" date="2019-03" db="EMBL/GenBank/DDBJ databases">
        <title>Lake Tanganyika Metagenome-Assembled Genomes (MAGs).</title>
        <authorList>
            <person name="Tran P."/>
        </authorList>
    </citation>
    <scope>NUCLEOTIDE SEQUENCE</scope>
    <source>
        <strain evidence="5">K_DeepCast_65m_m2_066</strain>
    </source>
</reference>
<dbReference type="GO" id="GO:1904680">
    <property type="term" value="F:peptide transmembrane transporter activity"/>
    <property type="evidence" value="ECO:0007669"/>
    <property type="project" value="TreeGrafter"/>
</dbReference>
<keyword evidence="2" id="KW-0813">Transport</keyword>
<sequence>MRWHRPRALHPAVPALQAQLHAGQLDRRAFLRTITLLGVRASVAYAMAGLLPTRTGMAQAQSKGNMGGNLRCSMRVKPMPDPAIFDWGEKSNQARHILEYLTITGRDNITRPYLAESWEVSADLKVWTFKLRQGVRWSNGDILNADDVVYNFTRWLDPRIGSSNLGLFDAMVSTSDTGRKEKDGQPILSKSLTTGAVEKIDEATVRLHLNRPVLAIPENLYHYPCAIVHRRFDDMGADFSKHPIGTGAYRLQTFVVGEKCVLTKRPASEYWGPEAYLESITYVDHGDDPAAHLAALASRQVDMVHEVGVESLPTIARLPHVVVQEVITSQTGVARMQVTQKPFDDLRVRQAVQLCVDQRRLLDLAHRGKGEPAEHHHVAASQPDYAPLPPLRQDHARARQLLAEAGYPNGLTLSLALGAADTWHVTLVQAFKEMCAPAGITLQLNVMPGPSYWEVWDKVPFGFTGWTHRPLGVMTLELGYRSGVPWNESKYANPAFDHALDLAAATLDVQERRKHMASVQRILQHDAVIAQPFWRSIFSATTRQVQGYATHPSLYHHFNGVWLG</sequence>
<gene>
    <name evidence="5" type="ORF">FJZ47_09130</name>
</gene>
<dbReference type="GO" id="GO:0043190">
    <property type="term" value="C:ATP-binding cassette (ABC) transporter complex"/>
    <property type="evidence" value="ECO:0007669"/>
    <property type="project" value="InterPro"/>
</dbReference>
<proteinExistence type="inferred from homology"/>
<dbReference type="GO" id="GO:0030288">
    <property type="term" value="C:outer membrane-bounded periplasmic space"/>
    <property type="evidence" value="ECO:0007669"/>
    <property type="project" value="UniProtKB-ARBA"/>
</dbReference>
<dbReference type="SUPFAM" id="SSF53850">
    <property type="entry name" value="Periplasmic binding protein-like II"/>
    <property type="match status" value="1"/>
</dbReference>
<dbReference type="PROSITE" id="PS51318">
    <property type="entry name" value="TAT"/>
    <property type="match status" value="1"/>
</dbReference>
<comment type="caution">
    <text evidence="5">The sequence shown here is derived from an EMBL/GenBank/DDBJ whole genome shotgun (WGS) entry which is preliminary data.</text>
</comment>
<comment type="similarity">
    <text evidence="1">Belongs to the bacterial solute-binding protein 5 family.</text>
</comment>
<organism evidence="5 6">
    <name type="scientific">Tectimicrobiota bacterium</name>
    <dbReference type="NCBI Taxonomy" id="2528274"/>
    <lineage>
        <taxon>Bacteria</taxon>
        <taxon>Pseudomonadati</taxon>
        <taxon>Nitrospinota/Tectimicrobiota group</taxon>
        <taxon>Candidatus Tectimicrobiota</taxon>
    </lineage>
</organism>